<feature type="region of interest" description="Disordered" evidence="1">
    <location>
        <begin position="748"/>
        <end position="779"/>
    </location>
</feature>
<accession>A0A061H6Q0</accession>
<dbReference type="OrthoDB" id="288590at2759"/>
<dbReference type="InterPro" id="IPR011333">
    <property type="entry name" value="SKP1/BTB/POZ_sf"/>
</dbReference>
<proteinExistence type="predicted"/>
<dbReference type="KEGG" id="pfp:PFL1_04828"/>
<feature type="region of interest" description="Disordered" evidence="1">
    <location>
        <begin position="36"/>
        <end position="159"/>
    </location>
</feature>
<reference evidence="3 4" key="1">
    <citation type="journal article" date="2013" name="Plant Cell">
        <title>The transition from a phytopathogenic smut ancestor to an anamorphic biocontrol agent deciphered by comparative whole-genome analysis.</title>
        <authorList>
            <person name="Lefebvre F."/>
            <person name="Joly D.L."/>
            <person name="Labbe C."/>
            <person name="Teichmann B."/>
            <person name="Linning R."/>
            <person name="Belzile F."/>
            <person name="Bakkeren G."/>
            <person name="Belanger R.R."/>
        </authorList>
    </citation>
    <scope>NUCLEOTIDE SEQUENCE [LARGE SCALE GENOMIC DNA]</scope>
    <source>
        <strain evidence="3 4">PF-1</strain>
    </source>
</reference>
<dbReference type="HOGENOM" id="CLU_011083_0_0_1"/>
<dbReference type="PROSITE" id="PS50097">
    <property type="entry name" value="BTB"/>
    <property type="match status" value="1"/>
</dbReference>
<feature type="region of interest" description="Disordered" evidence="1">
    <location>
        <begin position="335"/>
        <end position="390"/>
    </location>
</feature>
<dbReference type="AlphaFoldDB" id="A0A061H6Q0"/>
<dbReference type="InterPro" id="IPR000210">
    <property type="entry name" value="BTB/POZ_dom"/>
</dbReference>
<sequence>MLSQTGAPEGSASSTAAPATPSATSAIFGSAASTTLPVSSASSSSSSSSSSASAASASAPAAPHRISPAASSQAAPASGFSSLLPRSSSSASTASNSGASTPTAARMSSSGFGRTTAGTTSPRRASSSLAGSSRPAQSAFQQRRISHHPPSASSSSSASVSTATALSSTDGTNAVPSIFGALSSSSQHAATSSHRAAQAVNHNFHDSLRGSVGGGLTASPRMAGNGLPSYMHQARGSAPWDQGGGRGVYQLLSTTQQDATNLQLQPTFEEHSLVSFSWTIRDVHLLRDEVERTPPPSMGGRSVSAGAGKSDVWATQPVFGEGKWRLELVRTQRRLDPASQEPVDPTQSDDPAASTAAFASEQQPEQSSEIGQGDAEAADDDDPEGSLPRSDSITVLSVYLTSILLDYSHSDVEITTSIMVGVRPAREPIGRRGSASGGWCWRGFYDFCFHREQHFFQCHDLPSISELLQNDVIRNDDAFTLTVQLNRLPTHAPQPSPAGATTSFMPPFEAKGAHLVPRSVLDSLQGLLDDANTGDVRVVVRERGLFDRGDDPAADARPYPIGLSMRDNDDHANDTGVEAEVDDSSEHWQPSVDKVCVRDRVLWAHSSILKNRSDYFKTMLASNFSEGQGQTYPTFGGGGGGGPHRRETSGDVSGVAMGGRSVRTLRIADADYVTAYWFLRFLYTEDIEFAENEDVRGAVLDEDWAVGSDPAADECDGSLGDGGSVAQQGSRFLRDWTPLSEVLLLQEEEASRSSTPLRHPHHQQQQHDSGQARFSKHATQGTRYTSYADTFPRMPHAPASHHTLSTRASEGMLAATSARGGGGTGGGGEAAPPSPSPSLHLDSSMQHQPHAGGSGQGQVQGQVQVQGHGSGNSNNNNQVRVQAATLATLSSDPHEHPASPPGPASAFNIFRLAHRFCMADLLEVASAHLVASLTPASAFPLLLATSVYADLHDQVKRFVYAHWESVANSTEFERCCDEVGRGEWGPEAGRALRLFMKSLVSPARVVPAAPGRS</sequence>
<feature type="compositionally biased region" description="Polar residues" evidence="1">
    <location>
        <begin position="360"/>
        <end position="370"/>
    </location>
</feature>
<dbReference type="PANTHER" id="PTHR24413">
    <property type="entry name" value="SPECKLE-TYPE POZ PROTEIN"/>
    <property type="match status" value="1"/>
</dbReference>
<evidence type="ECO:0000313" key="4">
    <source>
        <dbReference type="Proteomes" id="UP000053664"/>
    </source>
</evidence>
<dbReference type="GeneID" id="19318928"/>
<evidence type="ECO:0000256" key="1">
    <source>
        <dbReference type="SAM" id="MobiDB-lite"/>
    </source>
</evidence>
<feature type="compositionally biased region" description="Low complexity" evidence="1">
    <location>
        <begin position="36"/>
        <end position="105"/>
    </location>
</feature>
<feature type="compositionally biased region" description="Low complexity" evidence="1">
    <location>
        <begin position="859"/>
        <end position="876"/>
    </location>
</feature>
<evidence type="ECO:0000259" key="2">
    <source>
        <dbReference type="PROSITE" id="PS50097"/>
    </source>
</evidence>
<dbReference type="eggNOG" id="ENOG502S002">
    <property type="taxonomic scope" value="Eukaryota"/>
</dbReference>
<feature type="compositionally biased region" description="Low complexity" evidence="1">
    <location>
        <begin position="11"/>
        <end position="23"/>
    </location>
</feature>
<feature type="region of interest" description="Disordered" evidence="1">
    <location>
        <begin position="815"/>
        <end position="876"/>
    </location>
</feature>
<dbReference type="SUPFAM" id="SSF54695">
    <property type="entry name" value="POZ domain"/>
    <property type="match status" value="1"/>
</dbReference>
<dbReference type="EMBL" id="KE361638">
    <property type="protein sequence ID" value="EPQ27690.1"/>
    <property type="molecule type" value="Genomic_DNA"/>
</dbReference>
<protein>
    <recommendedName>
        <fullName evidence="2">BTB domain-containing protein</fullName>
    </recommendedName>
</protein>
<gene>
    <name evidence="3" type="ORF">PFL1_04828</name>
</gene>
<evidence type="ECO:0000313" key="3">
    <source>
        <dbReference type="EMBL" id="EPQ27690.1"/>
    </source>
</evidence>
<organism evidence="3 4">
    <name type="scientific">Pseudozyma flocculosa PF-1</name>
    <dbReference type="NCBI Taxonomy" id="1277687"/>
    <lineage>
        <taxon>Eukaryota</taxon>
        <taxon>Fungi</taxon>
        <taxon>Dikarya</taxon>
        <taxon>Basidiomycota</taxon>
        <taxon>Ustilaginomycotina</taxon>
        <taxon>Ustilaginomycetes</taxon>
        <taxon>Ustilaginales</taxon>
        <taxon>Ustilaginaceae</taxon>
        <taxon>Pseudozyma</taxon>
    </lineage>
</organism>
<feature type="compositionally biased region" description="Low complexity" evidence="1">
    <location>
        <begin position="121"/>
        <end position="138"/>
    </location>
</feature>
<dbReference type="Proteomes" id="UP000053664">
    <property type="component" value="Unassembled WGS sequence"/>
</dbReference>
<feature type="compositionally biased region" description="Gly residues" evidence="1">
    <location>
        <begin position="819"/>
        <end position="829"/>
    </location>
</feature>
<name>A0A061H6Q0_9BASI</name>
<feature type="compositionally biased region" description="Polar residues" evidence="1">
    <location>
        <begin position="106"/>
        <end position="120"/>
    </location>
</feature>
<dbReference type="RefSeq" id="XP_007880547.1">
    <property type="nucleotide sequence ID" value="XM_007882356.1"/>
</dbReference>
<feature type="domain" description="BTB" evidence="2">
    <location>
        <begin position="597"/>
        <end position="691"/>
    </location>
</feature>
<feature type="region of interest" description="Disordered" evidence="1">
    <location>
        <begin position="551"/>
        <end position="585"/>
    </location>
</feature>
<feature type="region of interest" description="Disordered" evidence="1">
    <location>
        <begin position="1"/>
        <end position="23"/>
    </location>
</feature>
<dbReference type="Gene3D" id="3.30.710.10">
    <property type="entry name" value="Potassium Channel Kv1.1, Chain A"/>
    <property type="match status" value="1"/>
</dbReference>